<gene>
    <name evidence="10" type="ORF">OGM63_01995</name>
</gene>
<evidence type="ECO:0000256" key="2">
    <source>
        <dbReference type="ARBA" id="ARBA00005386"/>
    </source>
</evidence>
<sequence length="189" mass="21669">MVSASKPYFVFIEHHISGQVTEVFRQRLSRAFEEEFELNYQDYCIFLPQMESTVFAGTAAIADVFLDSIAWSGGNTTLEAIAHNIPVVTFLGDLMHRRHTMAMLKMMSIEETIAASKEEYVQIAVRRFTRKSARYLYMAVADYRQVMVIQPDLVDRYNLGVVLQQLGEFKEAIACYQTALELNPQHQQA</sequence>
<dbReference type="Gene3D" id="1.25.40.10">
    <property type="entry name" value="Tetratricopeptide repeat domain"/>
    <property type="match status" value="1"/>
</dbReference>
<feature type="repeat" description="TPR" evidence="8">
    <location>
        <begin position="153"/>
        <end position="186"/>
    </location>
</feature>
<keyword evidence="11" id="KW-1185">Reference proteome</keyword>
<comment type="caution">
    <text evidence="10">The sequence shown here is derived from an EMBL/GenBank/DDBJ whole genome shotgun (WGS) entry which is preliminary data.</text>
</comment>
<comment type="pathway">
    <text evidence="1">Protein modification; protein glycosylation.</text>
</comment>
<evidence type="ECO:0000256" key="1">
    <source>
        <dbReference type="ARBA" id="ARBA00004922"/>
    </source>
</evidence>
<evidence type="ECO:0000256" key="4">
    <source>
        <dbReference type="ARBA" id="ARBA00022676"/>
    </source>
</evidence>
<dbReference type="RefSeq" id="WP_263743821.1">
    <property type="nucleotide sequence ID" value="NZ_JAOWRF010000033.1"/>
</dbReference>
<organism evidence="10 11">
    <name type="scientific">Plectonema radiosum NIES-515</name>
    <dbReference type="NCBI Taxonomy" id="2986073"/>
    <lineage>
        <taxon>Bacteria</taxon>
        <taxon>Bacillati</taxon>
        <taxon>Cyanobacteriota</taxon>
        <taxon>Cyanophyceae</taxon>
        <taxon>Oscillatoriophycideae</taxon>
        <taxon>Oscillatoriales</taxon>
        <taxon>Microcoleaceae</taxon>
        <taxon>Plectonema</taxon>
    </lineage>
</organism>
<evidence type="ECO:0000313" key="11">
    <source>
        <dbReference type="Proteomes" id="UP001526143"/>
    </source>
</evidence>
<keyword evidence="4" id="KW-0328">Glycosyltransferase</keyword>
<dbReference type="SMART" id="SM00028">
    <property type="entry name" value="TPR"/>
    <property type="match status" value="1"/>
</dbReference>
<keyword evidence="7 8" id="KW-0802">TPR repeat</keyword>
<evidence type="ECO:0000256" key="3">
    <source>
        <dbReference type="ARBA" id="ARBA00011970"/>
    </source>
</evidence>
<evidence type="ECO:0000259" key="9">
    <source>
        <dbReference type="Pfam" id="PF13844"/>
    </source>
</evidence>
<dbReference type="InterPro" id="IPR019734">
    <property type="entry name" value="TPR_rpt"/>
</dbReference>
<dbReference type="InterPro" id="IPR011990">
    <property type="entry name" value="TPR-like_helical_dom_sf"/>
</dbReference>
<dbReference type="PANTHER" id="PTHR44835">
    <property type="entry name" value="UDP-N-ACETYLGLUCOSAMINE--PEPTIDE N-ACETYLGLUCOSAMINYLTRANSFERASE SPINDLY-RELATED"/>
    <property type="match status" value="1"/>
</dbReference>
<dbReference type="EMBL" id="JAOWRF010000033">
    <property type="protein sequence ID" value="MCV3212311.1"/>
    <property type="molecule type" value="Genomic_DNA"/>
</dbReference>
<keyword evidence="5" id="KW-0808">Transferase</keyword>
<keyword evidence="6" id="KW-0677">Repeat</keyword>
<evidence type="ECO:0000256" key="5">
    <source>
        <dbReference type="ARBA" id="ARBA00022679"/>
    </source>
</evidence>
<name>A0ABT3AT61_9CYAN</name>
<evidence type="ECO:0000256" key="7">
    <source>
        <dbReference type="ARBA" id="ARBA00022803"/>
    </source>
</evidence>
<accession>A0ABT3AT61</accession>
<dbReference type="Pfam" id="PF13844">
    <property type="entry name" value="Glyco_transf_41"/>
    <property type="match status" value="1"/>
</dbReference>
<evidence type="ECO:0000256" key="6">
    <source>
        <dbReference type="ARBA" id="ARBA00022737"/>
    </source>
</evidence>
<dbReference type="PROSITE" id="PS50005">
    <property type="entry name" value="TPR"/>
    <property type="match status" value="1"/>
</dbReference>
<dbReference type="Proteomes" id="UP001526143">
    <property type="component" value="Unassembled WGS sequence"/>
</dbReference>
<evidence type="ECO:0000313" key="10">
    <source>
        <dbReference type="EMBL" id="MCV3212311.1"/>
    </source>
</evidence>
<dbReference type="InterPro" id="IPR029489">
    <property type="entry name" value="OGT/SEC/SPY_C"/>
</dbReference>
<dbReference type="EC" id="2.4.1.255" evidence="3"/>
<evidence type="ECO:0000256" key="8">
    <source>
        <dbReference type="PROSITE-ProRule" id="PRU00339"/>
    </source>
</evidence>
<dbReference type="Pfam" id="PF00515">
    <property type="entry name" value="TPR_1"/>
    <property type="match status" value="1"/>
</dbReference>
<dbReference type="Gene3D" id="3.40.50.2000">
    <property type="entry name" value="Glycogen Phosphorylase B"/>
    <property type="match status" value="1"/>
</dbReference>
<dbReference type="PROSITE" id="PS50293">
    <property type="entry name" value="TPR_REGION"/>
    <property type="match status" value="1"/>
</dbReference>
<feature type="domain" description="O-GlcNAc transferase C-terminal" evidence="9">
    <location>
        <begin position="60"/>
        <end position="130"/>
    </location>
</feature>
<proteinExistence type="inferred from homology"/>
<dbReference type="InterPro" id="IPR051939">
    <property type="entry name" value="Glycosyltr_41/O-GlcNAc_trsf"/>
</dbReference>
<protein>
    <recommendedName>
        <fullName evidence="3">protein O-GlcNAc transferase</fullName>
        <ecNumber evidence="3">2.4.1.255</ecNumber>
    </recommendedName>
</protein>
<comment type="similarity">
    <text evidence="2">Belongs to the glycosyltransferase 41 family. O-GlcNAc transferase subfamily.</text>
</comment>
<reference evidence="10 11" key="1">
    <citation type="submission" date="2022-10" db="EMBL/GenBank/DDBJ databases">
        <title>Identification of biosynthetic pathway for the production of the potent trypsin inhibitor radiosumin.</title>
        <authorList>
            <person name="Fewer D.P."/>
            <person name="Delbaje E."/>
            <person name="Ouyang X."/>
            <person name="Agostino P.D."/>
            <person name="Wahlsten M."/>
            <person name="Jokela J."/>
            <person name="Permi P."/>
            <person name="Haapaniemi E."/>
            <person name="Koistinen H."/>
        </authorList>
    </citation>
    <scope>NUCLEOTIDE SEQUENCE [LARGE SCALE GENOMIC DNA]</scope>
    <source>
        <strain evidence="10 11">NIES-515</strain>
    </source>
</reference>
<dbReference type="SUPFAM" id="SSF48452">
    <property type="entry name" value="TPR-like"/>
    <property type="match status" value="1"/>
</dbReference>
<dbReference type="PANTHER" id="PTHR44835:SF1">
    <property type="entry name" value="PROTEIN O-GLCNAC TRANSFERASE"/>
    <property type="match status" value="1"/>
</dbReference>